<accession>A0A1M6Y2B6</accession>
<protein>
    <submittedName>
        <fullName evidence="1">Uncharacterized protein</fullName>
    </submittedName>
</protein>
<evidence type="ECO:0000313" key="2">
    <source>
        <dbReference type="Proteomes" id="UP000184263"/>
    </source>
</evidence>
<dbReference type="AlphaFoldDB" id="A0A1M6Y2B6"/>
<dbReference type="EMBL" id="FRBC01000053">
    <property type="protein sequence ID" value="SHL12273.1"/>
    <property type="molecule type" value="Genomic_DNA"/>
</dbReference>
<dbReference type="Proteomes" id="UP000184263">
    <property type="component" value="Unassembled WGS sequence"/>
</dbReference>
<sequence length="223" mass="25353">MDLPAHIQERWQAIDWAKVQEKVADYGPVLQVIKDTWDKETLAEISQGNLFVADDVLNDIIAKNIRPGSPARALRLQSRDNGQLSIAIDTVKFGQVELSGEIREFVHDGDKSYLVYQVRQRNLPNKGLMSWAFSRISLAMAQRMVGSFQLTEDLPMEIRHNTVRIDYSKALADSAWGKNTFHGQRLQDIVIIEKATPREGGIMFQTKLNLSDRVKKDLQALLH</sequence>
<name>A0A1M6Y2B6_SELRU</name>
<proteinExistence type="predicted"/>
<organism evidence="1 2">
    <name type="scientific">Selenomonas ruminantium</name>
    <dbReference type="NCBI Taxonomy" id="971"/>
    <lineage>
        <taxon>Bacteria</taxon>
        <taxon>Bacillati</taxon>
        <taxon>Bacillota</taxon>
        <taxon>Negativicutes</taxon>
        <taxon>Selenomonadales</taxon>
        <taxon>Selenomonadaceae</taxon>
        <taxon>Selenomonas</taxon>
    </lineage>
</organism>
<evidence type="ECO:0000313" key="1">
    <source>
        <dbReference type="EMBL" id="SHL12273.1"/>
    </source>
</evidence>
<gene>
    <name evidence="1" type="ORF">SAMN05216582_1532</name>
</gene>
<reference evidence="1 2" key="1">
    <citation type="submission" date="2016-11" db="EMBL/GenBank/DDBJ databases">
        <authorList>
            <person name="Jaros S."/>
            <person name="Januszkiewicz K."/>
            <person name="Wedrychowicz H."/>
        </authorList>
    </citation>
    <scope>NUCLEOTIDE SEQUENCE [LARGE SCALE GENOMIC DNA]</scope>
    <source>
        <strain evidence="1 2">HD4</strain>
    </source>
</reference>
<dbReference type="RefSeq" id="WP_073093050.1">
    <property type="nucleotide sequence ID" value="NZ_FRBC01000053.1"/>
</dbReference>
<dbReference type="OrthoDB" id="1677943at2"/>